<evidence type="ECO:0000256" key="5">
    <source>
        <dbReference type="ARBA" id="ARBA00023125"/>
    </source>
</evidence>
<dbReference type="CDD" id="cd12148">
    <property type="entry name" value="fungal_TF_MHR"/>
    <property type="match status" value="1"/>
</dbReference>
<evidence type="ECO:0000256" key="6">
    <source>
        <dbReference type="ARBA" id="ARBA00023163"/>
    </source>
</evidence>
<dbReference type="InterPro" id="IPR007219">
    <property type="entry name" value="XnlR_reg_dom"/>
</dbReference>
<feature type="region of interest" description="Disordered" evidence="8">
    <location>
        <begin position="54"/>
        <end position="75"/>
    </location>
</feature>
<feature type="domain" description="Zn(2)-C6 fungal-type" evidence="9">
    <location>
        <begin position="17"/>
        <end position="49"/>
    </location>
</feature>
<keyword evidence="11" id="KW-1185">Reference proteome</keyword>
<keyword evidence="2" id="KW-0479">Metal-binding</keyword>
<dbReference type="SUPFAM" id="SSF57701">
    <property type="entry name" value="Zn2/Cys6 DNA-binding domain"/>
    <property type="match status" value="1"/>
</dbReference>
<dbReference type="PANTHER" id="PTHR31845:SF19">
    <property type="entry name" value="TRANSCRIPTION FACTOR DOMAIN-CONTAINING PROTEIN"/>
    <property type="match status" value="1"/>
</dbReference>
<evidence type="ECO:0000256" key="7">
    <source>
        <dbReference type="ARBA" id="ARBA00023242"/>
    </source>
</evidence>
<feature type="region of interest" description="Disordered" evidence="8">
    <location>
        <begin position="96"/>
        <end position="134"/>
    </location>
</feature>
<dbReference type="PANTHER" id="PTHR31845">
    <property type="entry name" value="FINGER DOMAIN PROTEIN, PUTATIVE-RELATED"/>
    <property type="match status" value="1"/>
</dbReference>
<dbReference type="Proteomes" id="UP001610335">
    <property type="component" value="Unassembled WGS sequence"/>
</dbReference>
<evidence type="ECO:0000259" key="9">
    <source>
        <dbReference type="PROSITE" id="PS50048"/>
    </source>
</evidence>
<feature type="compositionally biased region" description="Low complexity" evidence="8">
    <location>
        <begin position="184"/>
        <end position="196"/>
    </location>
</feature>
<keyword evidence="4" id="KW-0805">Transcription regulation</keyword>
<dbReference type="Pfam" id="PF04082">
    <property type="entry name" value="Fungal_trans"/>
    <property type="match status" value="1"/>
</dbReference>
<accession>A0ABR4HBS7</accession>
<name>A0ABR4HBS7_9EURO</name>
<dbReference type="Pfam" id="PF00172">
    <property type="entry name" value="Zn_clus"/>
    <property type="match status" value="1"/>
</dbReference>
<proteinExistence type="predicted"/>
<evidence type="ECO:0000256" key="4">
    <source>
        <dbReference type="ARBA" id="ARBA00023015"/>
    </source>
</evidence>
<gene>
    <name evidence="10" type="ORF">BDW59DRAFT_178362</name>
</gene>
<dbReference type="EMBL" id="JBFXLS010000156">
    <property type="protein sequence ID" value="KAL2812929.1"/>
    <property type="molecule type" value="Genomic_DNA"/>
</dbReference>
<feature type="region of interest" description="Disordered" evidence="8">
    <location>
        <begin position="156"/>
        <end position="198"/>
    </location>
</feature>
<evidence type="ECO:0000313" key="11">
    <source>
        <dbReference type="Proteomes" id="UP001610335"/>
    </source>
</evidence>
<sequence length="777" mass="86318">MAPSTAIPTDLHRASVACLQCRKAKVRCLVSQRLDRCNRCITNDSECVFAQPRRARTRTQPYPQPPRSEPSGVEDDNQDFAEELASIAPLIGEPYVASTSNEPIRARQLPTSTSQRATSVDDSQQQRTQPQQSVITNTIRARIIAALASIKGKRGAPFSFVTSGDSPSFSTRADPNEPTPRNLQRQQSFEQSQTQTPRSLKLSWLLRPLRIGSHQQSRDDDRRPPGLVKMPSYISSMTLGQTITDPIEGGMISPQASTALFEFLMVEMNAKWEYILDPHIDTPDSVQQRSSVLFTSILFCASKFANYIDGHLVSAPDQFLQSRLCSLARNLVIKSLAEGDRSVETMQALYLLVCWKDADDDISYLHSGYAFRILQDLDVGQNDGGGRQVARHRRTWLALFRQDRQQSLFFMRRASKSPGDDDISFLCDLDTWLKMPYALPSDFVACCSADLRRVQWKLRNLVKKASSIMLPCLLELMDADMCTWKAKWKDHLQGEARRQSHDDPSLNPRLLHPGTYHLNTLVHLWDHSVRLNVASAILRQALTASVTSSVDSNHPADTSLDLDLTTLQQLLSPDLPGLRSSIEAAFGTLQYLIKIPPEDLRRSPDAVLLLAPNAALFLCLFLCLPSNGILGLAFQRAAVSLIRDIAHHIGQCVKSPQDTVALYSLYLDSLVELLDPSTLQCSTEQPQLDIRSQPTFDMSHTQYGANELDLGDPTVQAAQVLADGIGTHSYNMARNDGMFSLSGDPGQNLYVQSLANLLDGDLFWEMPPAAGDVNIAS</sequence>
<keyword evidence="3" id="KW-0862">Zinc</keyword>
<comment type="caution">
    <text evidence="10">The sequence shown here is derived from an EMBL/GenBank/DDBJ whole genome shotgun (WGS) entry which is preliminary data.</text>
</comment>
<dbReference type="InterPro" id="IPR051089">
    <property type="entry name" value="prtT"/>
</dbReference>
<keyword evidence="7" id="KW-0539">Nucleus</keyword>
<dbReference type="SMART" id="SM00066">
    <property type="entry name" value="GAL4"/>
    <property type="match status" value="1"/>
</dbReference>
<evidence type="ECO:0000256" key="3">
    <source>
        <dbReference type="ARBA" id="ARBA00022833"/>
    </source>
</evidence>
<dbReference type="InterPro" id="IPR001138">
    <property type="entry name" value="Zn2Cys6_DnaBD"/>
</dbReference>
<dbReference type="PROSITE" id="PS00463">
    <property type="entry name" value="ZN2_CY6_FUNGAL_1"/>
    <property type="match status" value="1"/>
</dbReference>
<dbReference type="PROSITE" id="PS50048">
    <property type="entry name" value="ZN2_CY6_FUNGAL_2"/>
    <property type="match status" value="1"/>
</dbReference>
<comment type="subcellular location">
    <subcellularLocation>
        <location evidence="1">Nucleus</location>
    </subcellularLocation>
</comment>
<evidence type="ECO:0000256" key="1">
    <source>
        <dbReference type="ARBA" id="ARBA00004123"/>
    </source>
</evidence>
<feature type="compositionally biased region" description="Polar residues" evidence="8">
    <location>
        <begin position="109"/>
        <end position="123"/>
    </location>
</feature>
<reference evidence="10 11" key="1">
    <citation type="submission" date="2024-07" db="EMBL/GenBank/DDBJ databases">
        <title>Section-level genome sequencing and comparative genomics of Aspergillus sections Usti and Cavernicolus.</title>
        <authorList>
            <consortium name="Lawrence Berkeley National Laboratory"/>
            <person name="Nybo J.L."/>
            <person name="Vesth T.C."/>
            <person name="Theobald S."/>
            <person name="Frisvad J.C."/>
            <person name="Larsen T.O."/>
            <person name="Kjaerboelling I."/>
            <person name="Rothschild-Mancinelli K."/>
            <person name="Lyhne E.K."/>
            <person name="Kogle M.E."/>
            <person name="Barry K."/>
            <person name="Clum A."/>
            <person name="Na H."/>
            <person name="Ledsgaard L."/>
            <person name="Lin J."/>
            <person name="Lipzen A."/>
            <person name="Kuo A."/>
            <person name="Riley R."/>
            <person name="Mondo S."/>
            <person name="LaButti K."/>
            <person name="Haridas S."/>
            <person name="Pangalinan J."/>
            <person name="Salamov A.A."/>
            <person name="Simmons B.A."/>
            <person name="Magnuson J.K."/>
            <person name="Chen J."/>
            <person name="Drula E."/>
            <person name="Henrissat B."/>
            <person name="Wiebenga A."/>
            <person name="Lubbers R.J."/>
            <person name="Gomes A.C."/>
            <person name="Makela M.R."/>
            <person name="Stajich J."/>
            <person name="Grigoriev I.V."/>
            <person name="Mortensen U.H."/>
            <person name="De vries R.P."/>
            <person name="Baker S.E."/>
            <person name="Andersen M.R."/>
        </authorList>
    </citation>
    <scope>NUCLEOTIDE SEQUENCE [LARGE SCALE GENOMIC DNA]</scope>
    <source>
        <strain evidence="10 11">CBS 600.67</strain>
    </source>
</reference>
<feature type="compositionally biased region" description="Polar residues" evidence="8">
    <location>
        <begin position="160"/>
        <end position="183"/>
    </location>
</feature>
<dbReference type="Gene3D" id="4.10.240.10">
    <property type="entry name" value="Zn(2)-C6 fungal-type DNA-binding domain"/>
    <property type="match status" value="1"/>
</dbReference>
<evidence type="ECO:0000313" key="10">
    <source>
        <dbReference type="EMBL" id="KAL2812929.1"/>
    </source>
</evidence>
<dbReference type="InterPro" id="IPR036864">
    <property type="entry name" value="Zn2-C6_fun-type_DNA-bd_sf"/>
</dbReference>
<protein>
    <recommendedName>
        <fullName evidence="9">Zn(2)-C6 fungal-type domain-containing protein</fullName>
    </recommendedName>
</protein>
<keyword evidence="5" id="KW-0238">DNA-binding</keyword>
<dbReference type="CDD" id="cd00067">
    <property type="entry name" value="GAL4"/>
    <property type="match status" value="1"/>
</dbReference>
<evidence type="ECO:0000256" key="2">
    <source>
        <dbReference type="ARBA" id="ARBA00022723"/>
    </source>
</evidence>
<keyword evidence="6" id="KW-0804">Transcription</keyword>
<evidence type="ECO:0000256" key="8">
    <source>
        <dbReference type="SAM" id="MobiDB-lite"/>
    </source>
</evidence>
<organism evidence="10 11">
    <name type="scientific">Aspergillus cavernicola</name>
    <dbReference type="NCBI Taxonomy" id="176166"/>
    <lineage>
        <taxon>Eukaryota</taxon>
        <taxon>Fungi</taxon>
        <taxon>Dikarya</taxon>
        <taxon>Ascomycota</taxon>
        <taxon>Pezizomycotina</taxon>
        <taxon>Eurotiomycetes</taxon>
        <taxon>Eurotiomycetidae</taxon>
        <taxon>Eurotiales</taxon>
        <taxon>Aspergillaceae</taxon>
        <taxon>Aspergillus</taxon>
        <taxon>Aspergillus subgen. Nidulantes</taxon>
    </lineage>
</organism>